<feature type="region of interest" description="Disordered" evidence="1">
    <location>
        <begin position="1"/>
        <end position="22"/>
    </location>
</feature>
<comment type="caution">
    <text evidence="2">The sequence shown here is derived from an EMBL/GenBank/DDBJ whole genome shotgun (WGS) entry which is preliminary data.</text>
</comment>
<reference evidence="2" key="1">
    <citation type="journal article" date="2020" name="Phytopathology">
        <title>Genome Sequence Resources of Colletotrichum truncatum, C. plurivorum, C. musicola, and C. sojae: Four Species Pathogenic to Soybean (Glycine max).</title>
        <authorList>
            <person name="Rogerio F."/>
            <person name="Boufleur T.R."/>
            <person name="Ciampi-Guillardi M."/>
            <person name="Sukno S.A."/>
            <person name="Thon M.R."/>
            <person name="Massola Junior N.S."/>
            <person name="Baroncelli R."/>
        </authorList>
    </citation>
    <scope>NUCLEOTIDE SEQUENCE</scope>
    <source>
        <strain evidence="2">LFN0074</strain>
    </source>
</reference>
<keyword evidence="3" id="KW-1185">Reference proteome</keyword>
<name>A0A8H6JRK4_9PEZI</name>
<sequence length="149" mass="16128">MLGRSDQTLSITSRPRDINPNQLRRMDRDNLTCMLDGSGEEKTFIVGRPELPPRLGPSPDSGCISRRAASFVGGSLGTFDSIHQSLALERRTEQTVRHVRTPTPGGPSLLDGADRHGGTPWPHQVSQPTMPLLAHAAAAIGQPVRIRHG</sequence>
<evidence type="ECO:0000313" key="3">
    <source>
        <dbReference type="Proteomes" id="UP000639643"/>
    </source>
</evidence>
<accession>A0A8H6JRK4</accession>
<evidence type="ECO:0000256" key="1">
    <source>
        <dbReference type="SAM" id="MobiDB-lite"/>
    </source>
</evidence>
<evidence type="ECO:0000313" key="2">
    <source>
        <dbReference type="EMBL" id="KAF6818067.1"/>
    </source>
</evidence>
<dbReference type="AlphaFoldDB" id="A0A8H6JRK4"/>
<organism evidence="2 3">
    <name type="scientific">Colletotrichum musicola</name>
    <dbReference type="NCBI Taxonomy" id="2175873"/>
    <lineage>
        <taxon>Eukaryota</taxon>
        <taxon>Fungi</taxon>
        <taxon>Dikarya</taxon>
        <taxon>Ascomycota</taxon>
        <taxon>Pezizomycotina</taxon>
        <taxon>Sordariomycetes</taxon>
        <taxon>Hypocreomycetidae</taxon>
        <taxon>Glomerellales</taxon>
        <taxon>Glomerellaceae</taxon>
        <taxon>Colletotrichum</taxon>
        <taxon>Colletotrichum orchidearum species complex</taxon>
    </lineage>
</organism>
<feature type="compositionally biased region" description="Polar residues" evidence="1">
    <location>
        <begin position="1"/>
        <end position="13"/>
    </location>
</feature>
<gene>
    <name evidence="2" type="ORF">CMUS01_11981</name>
</gene>
<dbReference type="Proteomes" id="UP000639643">
    <property type="component" value="Unassembled WGS sequence"/>
</dbReference>
<protein>
    <submittedName>
        <fullName evidence="2">Uncharacterized protein</fullName>
    </submittedName>
</protein>
<dbReference type="EMBL" id="WIGM01000642">
    <property type="protein sequence ID" value="KAF6818067.1"/>
    <property type="molecule type" value="Genomic_DNA"/>
</dbReference>
<proteinExistence type="predicted"/>